<dbReference type="OrthoDB" id="7809088at2"/>
<gene>
    <name evidence="2" type="ORF">KKC1_28220</name>
</gene>
<evidence type="ECO:0000256" key="1">
    <source>
        <dbReference type="ARBA" id="ARBA00010424"/>
    </source>
</evidence>
<dbReference type="SUPFAM" id="SSF102110">
    <property type="entry name" value="(2r)-phospho-3-sulfolactate synthase ComA"/>
    <property type="match status" value="1"/>
</dbReference>
<dbReference type="AlphaFoldDB" id="A0A1Z5HVY9"/>
<evidence type="ECO:0000313" key="2">
    <source>
        <dbReference type="EMBL" id="GAW93694.1"/>
    </source>
</evidence>
<dbReference type="Proteomes" id="UP000197032">
    <property type="component" value="Unassembled WGS sequence"/>
</dbReference>
<dbReference type="Gene3D" id="3.20.20.70">
    <property type="entry name" value="Aldolase class I"/>
    <property type="match status" value="1"/>
</dbReference>
<evidence type="ECO:0000313" key="3">
    <source>
        <dbReference type="Proteomes" id="UP000197032"/>
    </source>
</evidence>
<proteinExistence type="inferred from homology"/>
<protein>
    <submittedName>
        <fullName evidence="2">Phosphosulfolactate synthase</fullName>
    </submittedName>
</protein>
<keyword evidence="3" id="KW-1185">Reference proteome</keyword>
<reference evidence="3" key="1">
    <citation type="journal article" date="2017" name="Appl. Environ. Microbiol.">
        <title>Genomic analysis of Calderihabitans maritimus KKC1, a thermophilic hydrogenogenic carboxydotrophic bacterium isolated from marine sediment.</title>
        <authorList>
            <person name="Omae K."/>
            <person name="Yoneda Y."/>
            <person name="Fukuyama Y."/>
            <person name="Yoshida T."/>
            <person name="Sako Y."/>
        </authorList>
    </citation>
    <scope>NUCLEOTIDE SEQUENCE [LARGE SCALE GENOMIC DNA]</scope>
    <source>
        <strain evidence="3">KKC1</strain>
    </source>
</reference>
<sequence length="292" mass="32203">MKQFQNFKAWKEILDFPLKGRQAKPRDKGLSMIIDKGMGITETRELLELAADYIDFIKLGFGTSAFYSPKLLREKTELVRSCGVDIFPGGTFLEVAVLQGKLERFLGIAGELGFNCIEVSDGTIDMPVQDRARAIKLACRAGFKVLSEVGKKDPRDSKSSSIIKDQIARDLDCGAFKVIVEGRESGQGVVIYDAQGEIKEKAITDLVEAVEDVNVLLWEAPLKKQQQELIMRFGPNVNLGNIQPGEVLALEALRVGLRGDTLRMCIELPSSLAKKERGVLYPGQEIATVEGI</sequence>
<dbReference type="EMBL" id="BDGJ01000168">
    <property type="protein sequence ID" value="GAW93694.1"/>
    <property type="molecule type" value="Genomic_DNA"/>
</dbReference>
<dbReference type="RefSeq" id="WP_088554776.1">
    <property type="nucleotide sequence ID" value="NZ_BDGJ01000168.1"/>
</dbReference>
<accession>A0A1Z5HVY9</accession>
<dbReference type="InterPro" id="IPR036112">
    <property type="entry name" value="ComA_synth_sf"/>
</dbReference>
<comment type="caution">
    <text evidence="2">The sequence shown here is derived from an EMBL/GenBank/DDBJ whole genome shotgun (WGS) entry which is preliminary data.</text>
</comment>
<dbReference type="InterPro" id="IPR003830">
    <property type="entry name" value="ComA_synth"/>
</dbReference>
<name>A0A1Z5HVY9_9FIRM</name>
<dbReference type="Pfam" id="PF02679">
    <property type="entry name" value="ComA"/>
    <property type="match status" value="1"/>
</dbReference>
<comment type="similarity">
    <text evidence="1">Belongs to the phosphosulfolactate synthase family.</text>
</comment>
<organism evidence="2 3">
    <name type="scientific">Calderihabitans maritimus</name>
    <dbReference type="NCBI Taxonomy" id="1246530"/>
    <lineage>
        <taxon>Bacteria</taxon>
        <taxon>Bacillati</taxon>
        <taxon>Bacillota</taxon>
        <taxon>Clostridia</taxon>
        <taxon>Neomoorellales</taxon>
        <taxon>Calderihabitantaceae</taxon>
        <taxon>Calderihabitans</taxon>
    </lineage>
</organism>
<dbReference type="InterPro" id="IPR013785">
    <property type="entry name" value="Aldolase_TIM"/>
</dbReference>